<dbReference type="InterPro" id="IPR012337">
    <property type="entry name" value="RNaseH-like_sf"/>
</dbReference>
<evidence type="ECO:0000313" key="3">
    <source>
        <dbReference type="Proteomes" id="UP000887097"/>
    </source>
</evidence>
<reference evidence="2" key="1">
    <citation type="submission" date="2021-08" db="EMBL/GenBank/DDBJ databases">
        <title>Prevotella lacticifex sp. nov., isolated from rumen of cow.</title>
        <authorList>
            <person name="Shinkai T."/>
            <person name="Ikeyama N."/>
            <person name="Kumagai M."/>
            <person name="Ohmori H."/>
            <person name="Sakamoto M."/>
            <person name="Ohkuma M."/>
            <person name="Mitsumori M."/>
        </authorList>
    </citation>
    <scope>NUCLEOTIDE SEQUENCE</scope>
    <source>
        <strain evidence="2">JCM 8259</strain>
    </source>
</reference>
<accession>A0AA37I381</accession>
<gene>
    <name evidence="2" type="ORF">PRMUPPPA20_13570</name>
</gene>
<dbReference type="EMBL" id="BPTT01000001">
    <property type="protein sequence ID" value="GJG33248.1"/>
    <property type="molecule type" value="Genomic_DNA"/>
</dbReference>
<dbReference type="SMART" id="SM00479">
    <property type="entry name" value="EXOIII"/>
    <property type="match status" value="1"/>
</dbReference>
<evidence type="ECO:0000259" key="1">
    <source>
        <dbReference type="SMART" id="SM00479"/>
    </source>
</evidence>
<dbReference type="GO" id="GO:0008408">
    <property type="term" value="F:3'-5' exonuclease activity"/>
    <property type="evidence" value="ECO:0007669"/>
    <property type="project" value="TreeGrafter"/>
</dbReference>
<dbReference type="RefSeq" id="WP_013063885.1">
    <property type="nucleotide sequence ID" value="NZ_BPTT01000001.1"/>
</dbReference>
<dbReference type="GeneID" id="31500388"/>
<dbReference type="OMA" id="QTIFHKM"/>
<dbReference type="PANTHER" id="PTHR30231:SF41">
    <property type="entry name" value="DNA POLYMERASE III SUBUNIT EPSILON"/>
    <property type="match status" value="1"/>
</dbReference>
<dbReference type="Proteomes" id="UP000887097">
    <property type="component" value="Unassembled WGS sequence"/>
</dbReference>
<evidence type="ECO:0000313" key="2">
    <source>
        <dbReference type="EMBL" id="GJG33248.1"/>
    </source>
</evidence>
<dbReference type="GO" id="GO:0003676">
    <property type="term" value="F:nucleic acid binding"/>
    <property type="evidence" value="ECO:0007669"/>
    <property type="project" value="InterPro"/>
</dbReference>
<dbReference type="Pfam" id="PF00929">
    <property type="entry name" value="RNase_T"/>
    <property type="match status" value="1"/>
</dbReference>
<dbReference type="AlphaFoldDB" id="A0AA37I381"/>
<feature type="domain" description="Exonuclease" evidence="1">
    <location>
        <begin position="8"/>
        <end position="177"/>
    </location>
</feature>
<dbReference type="InterPro" id="IPR013520">
    <property type="entry name" value="Ribonucl_H"/>
</dbReference>
<protein>
    <submittedName>
        <fullName evidence="2">DNA polymerase III subunit epsilon</fullName>
    </submittedName>
</protein>
<dbReference type="GO" id="GO:0005829">
    <property type="term" value="C:cytosol"/>
    <property type="evidence" value="ECO:0007669"/>
    <property type="project" value="TreeGrafter"/>
</dbReference>
<dbReference type="Pfam" id="PF20600">
    <property type="entry name" value="ExoX-like_C"/>
    <property type="match status" value="1"/>
</dbReference>
<dbReference type="CDD" id="cd06127">
    <property type="entry name" value="DEDDh"/>
    <property type="match status" value="1"/>
</dbReference>
<comment type="caution">
    <text evidence="2">The sequence shown here is derived from an EMBL/GenBank/DDBJ whole genome shotgun (WGS) entry which is preliminary data.</text>
</comment>
<organism evidence="2 3">
    <name type="scientific">Xylanibacter ruminicola</name>
    <name type="common">Prevotella ruminicola</name>
    <dbReference type="NCBI Taxonomy" id="839"/>
    <lineage>
        <taxon>Bacteria</taxon>
        <taxon>Pseudomonadati</taxon>
        <taxon>Bacteroidota</taxon>
        <taxon>Bacteroidia</taxon>
        <taxon>Bacteroidales</taxon>
        <taxon>Prevotellaceae</taxon>
        <taxon>Xylanibacter</taxon>
    </lineage>
</organism>
<dbReference type="InterPro" id="IPR036397">
    <property type="entry name" value="RNaseH_sf"/>
</dbReference>
<dbReference type="PANTHER" id="PTHR30231">
    <property type="entry name" value="DNA POLYMERASE III SUBUNIT EPSILON"/>
    <property type="match status" value="1"/>
</dbReference>
<dbReference type="GO" id="GO:0045004">
    <property type="term" value="P:DNA replication proofreading"/>
    <property type="evidence" value="ECO:0007669"/>
    <property type="project" value="TreeGrafter"/>
</dbReference>
<dbReference type="InterPro" id="IPR046768">
    <property type="entry name" value="ExoX-like_C"/>
</dbReference>
<sequence>MKLNLTKPLVIFDLETTGLDLVKDRIIQISYIKVYPDGHEERGNELVNPEKPIEPMITQLTGISNDDVKDKPTFKQLGAVLAEKFTGCDFAGFNSNHFDIPLLAEEFLRAGVDFDFSKCKMIDAQTIFHKMERRNLAAAYKFYCGRKMEEDFEAHRADQDTEATYRVLMGELDKYAPGANEDPEKVLENDMNKLAEFSRVNNNVDFAGRIVWGEMKDRNGNTLLDEQGNPRLTEVFNFGKHKGIPVADVLHIDPGYYSWILSGDFTYNTKQILTRIRLRESKLNG</sequence>
<proteinExistence type="predicted"/>
<name>A0AA37I381_XYLRU</name>
<dbReference type="Gene3D" id="3.30.420.10">
    <property type="entry name" value="Ribonuclease H-like superfamily/Ribonuclease H"/>
    <property type="match status" value="1"/>
</dbReference>
<dbReference type="SUPFAM" id="SSF53098">
    <property type="entry name" value="Ribonuclease H-like"/>
    <property type="match status" value="1"/>
</dbReference>